<evidence type="ECO:0000256" key="7">
    <source>
        <dbReference type="ARBA" id="ARBA00016549"/>
    </source>
</evidence>
<comment type="similarity">
    <text evidence="3">Belongs to the class II aldolase/RraA-like family.</text>
</comment>
<evidence type="ECO:0000256" key="12">
    <source>
        <dbReference type="PIRSR" id="PIRSR605493-1"/>
    </source>
</evidence>
<evidence type="ECO:0000313" key="13">
    <source>
        <dbReference type="EMBL" id="QBI53010.1"/>
    </source>
</evidence>
<evidence type="ECO:0000256" key="2">
    <source>
        <dbReference type="ARBA" id="ARBA00001968"/>
    </source>
</evidence>
<dbReference type="Pfam" id="PF03737">
    <property type="entry name" value="RraA-like"/>
    <property type="match status" value="1"/>
</dbReference>
<comment type="cofactor">
    <cofactor evidence="2">
        <name>a divalent metal cation</name>
        <dbReference type="ChEBI" id="CHEBI:60240"/>
    </cofactor>
</comment>
<keyword evidence="12" id="KW-0479">Metal-binding</keyword>
<dbReference type="PANTHER" id="PTHR33254">
    <property type="entry name" value="4-HYDROXY-4-METHYL-2-OXOGLUTARATE ALDOLASE 3-RELATED"/>
    <property type="match status" value="1"/>
</dbReference>
<dbReference type="CDD" id="cd16841">
    <property type="entry name" value="RraA_family"/>
    <property type="match status" value="1"/>
</dbReference>
<evidence type="ECO:0000256" key="11">
    <source>
        <dbReference type="ARBA" id="ARBA00047973"/>
    </source>
</evidence>
<dbReference type="InterPro" id="IPR005493">
    <property type="entry name" value="RraA/RraA-like"/>
</dbReference>
<dbReference type="EMBL" id="CP036455">
    <property type="protein sequence ID" value="QBI53010.1"/>
    <property type="molecule type" value="Genomic_DNA"/>
</dbReference>
<comment type="cofactor">
    <cofactor evidence="12">
        <name>Mg(2+)</name>
        <dbReference type="ChEBI" id="CHEBI:18420"/>
    </cofactor>
</comment>
<dbReference type="PANTHER" id="PTHR33254:SF16">
    <property type="entry name" value="BLR3842 PROTEIN"/>
    <property type="match status" value="1"/>
</dbReference>
<evidence type="ECO:0000256" key="8">
    <source>
        <dbReference type="ARBA" id="ARBA00025046"/>
    </source>
</evidence>
<dbReference type="KEGG" id="strr:EKD16_06055"/>
<feature type="binding site" evidence="12">
    <location>
        <begin position="96"/>
        <end position="99"/>
    </location>
    <ligand>
        <name>substrate</name>
    </ligand>
</feature>
<reference evidence="13 14" key="1">
    <citation type="submission" date="2019-02" db="EMBL/GenBank/DDBJ databases">
        <authorList>
            <person name="Khodamoradi S."/>
            <person name="Hahnke R.L."/>
            <person name="Kaempfer P."/>
            <person name="Schumann P."/>
            <person name="Rohde M."/>
            <person name="Steinert M."/>
            <person name="Luzhetskyy A."/>
            <person name="Wink J."/>
            <person name="Ruckert C."/>
        </authorList>
    </citation>
    <scope>NUCLEOTIDE SEQUENCE [LARGE SCALE GENOMIC DNA]</scope>
    <source>
        <strain evidence="13 14">M2</strain>
    </source>
</reference>
<feature type="binding site" evidence="12">
    <location>
        <position position="119"/>
    </location>
    <ligand>
        <name>Mg(2+)</name>
        <dbReference type="ChEBI" id="CHEBI:18420"/>
    </ligand>
</feature>
<evidence type="ECO:0000256" key="9">
    <source>
        <dbReference type="ARBA" id="ARBA00030169"/>
    </source>
</evidence>
<accession>A0A4P6PZ49</accession>
<keyword evidence="12" id="KW-0460">Magnesium</keyword>
<evidence type="ECO:0000313" key="14">
    <source>
        <dbReference type="Proteomes" id="UP000292235"/>
    </source>
</evidence>
<comment type="catalytic activity">
    <reaction evidence="1">
        <text>4-hydroxy-4-methyl-2-oxoglutarate = 2 pyruvate</text>
        <dbReference type="Rhea" id="RHEA:22748"/>
        <dbReference type="ChEBI" id="CHEBI:15361"/>
        <dbReference type="ChEBI" id="CHEBI:58276"/>
        <dbReference type="EC" id="4.1.3.17"/>
    </reaction>
</comment>
<evidence type="ECO:0000256" key="1">
    <source>
        <dbReference type="ARBA" id="ARBA00001342"/>
    </source>
</evidence>
<comment type="catalytic activity">
    <reaction evidence="11">
        <text>oxaloacetate + H(+) = pyruvate + CO2</text>
        <dbReference type="Rhea" id="RHEA:15641"/>
        <dbReference type="ChEBI" id="CHEBI:15361"/>
        <dbReference type="ChEBI" id="CHEBI:15378"/>
        <dbReference type="ChEBI" id="CHEBI:16452"/>
        <dbReference type="ChEBI" id="CHEBI:16526"/>
        <dbReference type="EC" id="4.1.1.112"/>
    </reaction>
</comment>
<organism evidence="13 14">
    <name type="scientific">Streptomonospora litoralis</name>
    <dbReference type="NCBI Taxonomy" id="2498135"/>
    <lineage>
        <taxon>Bacteria</taxon>
        <taxon>Bacillati</taxon>
        <taxon>Actinomycetota</taxon>
        <taxon>Actinomycetes</taxon>
        <taxon>Streptosporangiales</taxon>
        <taxon>Nocardiopsidaceae</taxon>
        <taxon>Streptomonospora</taxon>
    </lineage>
</organism>
<dbReference type="Gene3D" id="3.50.30.40">
    <property type="entry name" value="Ribonuclease E inhibitor RraA/RraA-like"/>
    <property type="match status" value="1"/>
</dbReference>
<evidence type="ECO:0000256" key="3">
    <source>
        <dbReference type="ARBA" id="ARBA00008621"/>
    </source>
</evidence>
<keyword evidence="14" id="KW-1185">Reference proteome</keyword>
<feature type="binding site" evidence="12">
    <location>
        <position position="118"/>
    </location>
    <ligand>
        <name>substrate</name>
    </ligand>
</feature>
<dbReference type="SUPFAM" id="SSF89562">
    <property type="entry name" value="RraA-like"/>
    <property type="match status" value="1"/>
</dbReference>
<gene>
    <name evidence="13" type="primary">proA1</name>
    <name evidence="13" type="ORF">EKD16_06055</name>
</gene>
<proteinExistence type="inferred from homology"/>
<comment type="function">
    <text evidence="8">Catalyzes the aldol cleavage of 4-hydroxy-4-methyl-2-oxoglutarate (HMG) into 2 molecules of pyruvate. Also contains a secondary oxaloacetate (OAA) decarboxylase activity due to the common pyruvate enolate transition state formed following C-C bond cleavage in the retro-aldol and decarboxylation reactions.</text>
</comment>
<evidence type="ECO:0000256" key="4">
    <source>
        <dbReference type="ARBA" id="ARBA00011233"/>
    </source>
</evidence>
<dbReference type="Proteomes" id="UP000292235">
    <property type="component" value="Chromosome"/>
</dbReference>
<name>A0A4P6PZ49_9ACTN</name>
<dbReference type="InterPro" id="IPR036704">
    <property type="entry name" value="RraA/RraA-like_sf"/>
</dbReference>
<dbReference type="GO" id="GO:0047443">
    <property type="term" value="F:4-hydroxy-4-methyl-2-oxoglutarate aldolase activity"/>
    <property type="evidence" value="ECO:0007669"/>
    <property type="project" value="UniProtKB-EC"/>
</dbReference>
<protein>
    <recommendedName>
        <fullName evidence="7">Putative 4-hydroxy-4-methyl-2-oxoglutarate aldolase</fullName>
        <ecNumber evidence="6">4.1.1.112</ecNumber>
        <ecNumber evidence="5">4.1.3.17</ecNumber>
    </recommendedName>
    <alternativeName>
        <fullName evidence="10">Oxaloacetate decarboxylase</fullName>
    </alternativeName>
    <alternativeName>
        <fullName evidence="9">RraA-like protein</fullName>
    </alternativeName>
</protein>
<sequence>MTETSTEELCRRYRRLYVPAIADVLDDAGMWHQVMNEILPLTMDMTVAGAAYTALGRPERSTDRSIRLGARMIDEISAGEIAVFDCSDDRTVGHWGELLTNGALARGGVGAVIDGGVRDTNAILDLSFPVFCKFRAARDAKGRWNVVDMQSPVICGGVLVRPGDIIVGDADGVVVVPREHAEAVLVEAERTVEVETEIRSRVNGGEPVGRLYQQYERF</sequence>
<evidence type="ECO:0000256" key="10">
    <source>
        <dbReference type="ARBA" id="ARBA00032305"/>
    </source>
</evidence>
<dbReference type="EC" id="4.1.3.17" evidence="5"/>
<evidence type="ECO:0000256" key="5">
    <source>
        <dbReference type="ARBA" id="ARBA00012213"/>
    </source>
</evidence>
<dbReference type="GO" id="GO:0008948">
    <property type="term" value="F:oxaloacetate decarboxylase activity"/>
    <property type="evidence" value="ECO:0007669"/>
    <property type="project" value="UniProtKB-EC"/>
</dbReference>
<dbReference type="EC" id="4.1.1.112" evidence="6"/>
<comment type="subunit">
    <text evidence="4">Homotrimer.</text>
</comment>
<evidence type="ECO:0000256" key="6">
    <source>
        <dbReference type="ARBA" id="ARBA00012947"/>
    </source>
</evidence>
<dbReference type="GO" id="GO:0046872">
    <property type="term" value="F:metal ion binding"/>
    <property type="evidence" value="ECO:0007669"/>
    <property type="project" value="UniProtKB-KW"/>
</dbReference>
<dbReference type="AlphaFoldDB" id="A0A4P6PZ49"/>